<sequence>MRAEKRYRARARARRPSALAPPYARARRQSTADRATAYPTSAARAPAGCRWQSSAYHGRPVEFSGGLPAGAPPSHPPRAILLL</sequence>
<evidence type="ECO:0000313" key="3">
    <source>
        <dbReference type="Proteomes" id="UP000299102"/>
    </source>
</evidence>
<keyword evidence="3" id="KW-1185">Reference proteome</keyword>
<proteinExistence type="predicted"/>
<dbReference type="Proteomes" id="UP000299102">
    <property type="component" value="Unassembled WGS sequence"/>
</dbReference>
<accession>A0A4C1SJV9</accession>
<dbReference type="EMBL" id="BGZK01003447">
    <property type="protein sequence ID" value="GBP01410.1"/>
    <property type="molecule type" value="Genomic_DNA"/>
</dbReference>
<evidence type="ECO:0000256" key="1">
    <source>
        <dbReference type="SAM" id="MobiDB-lite"/>
    </source>
</evidence>
<organism evidence="2 3">
    <name type="scientific">Eumeta variegata</name>
    <name type="common">Bagworm moth</name>
    <name type="synonym">Eumeta japonica</name>
    <dbReference type="NCBI Taxonomy" id="151549"/>
    <lineage>
        <taxon>Eukaryota</taxon>
        <taxon>Metazoa</taxon>
        <taxon>Ecdysozoa</taxon>
        <taxon>Arthropoda</taxon>
        <taxon>Hexapoda</taxon>
        <taxon>Insecta</taxon>
        <taxon>Pterygota</taxon>
        <taxon>Neoptera</taxon>
        <taxon>Endopterygota</taxon>
        <taxon>Lepidoptera</taxon>
        <taxon>Glossata</taxon>
        <taxon>Ditrysia</taxon>
        <taxon>Tineoidea</taxon>
        <taxon>Psychidae</taxon>
        <taxon>Oiketicinae</taxon>
        <taxon>Eumeta</taxon>
    </lineage>
</organism>
<gene>
    <name evidence="2" type="ORF">EVAR_100256_1</name>
</gene>
<feature type="region of interest" description="Disordered" evidence="1">
    <location>
        <begin position="61"/>
        <end position="83"/>
    </location>
</feature>
<dbReference type="AlphaFoldDB" id="A0A4C1SJV9"/>
<evidence type="ECO:0000313" key="2">
    <source>
        <dbReference type="EMBL" id="GBP01410.1"/>
    </source>
</evidence>
<feature type="region of interest" description="Disordered" evidence="1">
    <location>
        <begin position="1"/>
        <end position="44"/>
    </location>
</feature>
<protein>
    <submittedName>
        <fullName evidence="2">Uncharacterized protein</fullName>
    </submittedName>
</protein>
<comment type="caution">
    <text evidence="2">The sequence shown here is derived from an EMBL/GenBank/DDBJ whole genome shotgun (WGS) entry which is preliminary data.</text>
</comment>
<reference evidence="2 3" key="1">
    <citation type="journal article" date="2019" name="Commun. Biol.">
        <title>The bagworm genome reveals a unique fibroin gene that provides high tensile strength.</title>
        <authorList>
            <person name="Kono N."/>
            <person name="Nakamura H."/>
            <person name="Ohtoshi R."/>
            <person name="Tomita M."/>
            <person name="Numata K."/>
            <person name="Arakawa K."/>
        </authorList>
    </citation>
    <scope>NUCLEOTIDE SEQUENCE [LARGE SCALE GENOMIC DNA]</scope>
</reference>
<name>A0A4C1SJV9_EUMVA</name>